<accession>A0AAV2B1T0</accession>
<dbReference type="EMBL" id="CAXIEN010000257">
    <property type="protein sequence ID" value="CAL1290007.1"/>
    <property type="molecule type" value="Genomic_DNA"/>
</dbReference>
<keyword evidence="1" id="KW-0479">Metal-binding</keyword>
<protein>
    <submittedName>
        <fullName evidence="3">Uncharacterized protein</fullName>
    </submittedName>
</protein>
<keyword evidence="2" id="KW-1133">Transmembrane helix</keyword>
<dbReference type="AlphaFoldDB" id="A0AAV2B1T0"/>
<evidence type="ECO:0000313" key="3">
    <source>
        <dbReference type="EMBL" id="CAL1290007.1"/>
    </source>
</evidence>
<dbReference type="Gene3D" id="2.60.120.650">
    <property type="entry name" value="Cupin"/>
    <property type="match status" value="1"/>
</dbReference>
<dbReference type="InterPro" id="IPR050690">
    <property type="entry name" value="JHDM1_Histone_Demethylase"/>
</dbReference>
<organism evidence="3 4">
    <name type="scientific">Larinioides sclopetarius</name>
    <dbReference type="NCBI Taxonomy" id="280406"/>
    <lineage>
        <taxon>Eukaryota</taxon>
        <taxon>Metazoa</taxon>
        <taxon>Ecdysozoa</taxon>
        <taxon>Arthropoda</taxon>
        <taxon>Chelicerata</taxon>
        <taxon>Arachnida</taxon>
        <taxon>Araneae</taxon>
        <taxon>Araneomorphae</taxon>
        <taxon>Entelegynae</taxon>
        <taxon>Araneoidea</taxon>
        <taxon>Araneidae</taxon>
        <taxon>Larinioides</taxon>
    </lineage>
</organism>
<sequence>MADESSKDAKSYFSKRVKERKHYTEDCLQDEEIEGRRMFSVEEKLTCDGFESCFVDEMRGEDFNLKYLQEHGFVKPVLFKEKAGLGMRMPSANFTVNDVRQCVGSRRVLDVMDVTTQKDIEMTMKDWCRYFENPNRDQLLNVISLEFSHTRLENYVESPTLVCELKYYLKYNYLKLIFSLACVFYNIIHLFKHNGLPILV</sequence>
<feature type="non-terminal residue" evidence="3">
    <location>
        <position position="200"/>
    </location>
</feature>
<dbReference type="PANTHER" id="PTHR23123">
    <property type="entry name" value="PHD/F-BOX CONTAINING PROTEIN"/>
    <property type="match status" value="1"/>
</dbReference>
<feature type="transmembrane region" description="Helical" evidence="2">
    <location>
        <begin position="173"/>
        <end position="191"/>
    </location>
</feature>
<evidence type="ECO:0000256" key="2">
    <source>
        <dbReference type="SAM" id="Phobius"/>
    </source>
</evidence>
<keyword evidence="4" id="KW-1185">Reference proteome</keyword>
<dbReference type="GO" id="GO:0046872">
    <property type="term" value="F:metal ion binding"/>
    <property type="evidence" value="ECO:0007669"/>
    <property type="project" value="UniProtKB-KW"/>
</dbReference>
<gene>
    <name evidence="3" type="ORF">LARSCL_LOCUS16243</name>
</gene>
<keyword evidence="2" id="KW-0812">Transmembrane</keyword>
<proteinExistence type="predicted"/>
<reference evidence="3 4" key="1">
    <citation type="submission" date="2024-04" db="EMBL/GenBank/DDBJ databases">
        <authorList>
            <person name="Rising A."/>
            <person name="Reimegard J."/>
            <person name="Sonavane S."/>
            <person name="Akerstrom W."/>
            <person name="Nylinder S."/>
            <person name="Hedman E."/>
            <person name="Kallberg Y."/>
        </authorList>
    </citation>
    <scope>NUCLEOTIDE SEQUENCE [LARGE SCALE GENOMIC DNA]</scope>
</reference>
<name>A0AAV2B1T0_9ARAC</name>
<evidence type="ECO:0000313" key="4">
    <source>
        <dbReference type="Proteomes" id="UP001497382"/>
    </source>
</evidence>
<evidence type="ECO:0000256" key="1">
    <source>
        <dbReference type="ARBA" id="ARBA00022723"/>
    </source>
</evidence>
<dbReference type="Proteomes" id="UP001497382">
    <property type="component" value="Unassembled WGS sequence"/>
</dbReference>
<keyword evidence="2" id="KW-0472">Membrane</keyword>
<comment type="caution">
    <text evidence="3">The sequence shown here is derived from an EMBL/GenBank/DDBJ whole genome shotgun (WGS) entry which is preliminary data.</text>
</comment>
<dbReference type="SUPFAM" id="SSF51197">
    <property type="entry name" value="Clavaminate synthase-like"/>
    <property type="match status" value="1"/>
</dbReference>